<dbReference type="InterPro" id="IPR050300">
    <property type="entry name" value="GDXG_lipolytic_enzyme"/>
</dbReference>
<dbReference type="Proteomes" id="UP000578531">
    <property type="component" value="Unassembled WGS sequence"/>
</dbReference>
<evidence type="ECO:0000313" key="4">
    <source>
        <dbReference type="EMBL" id="KAF6241847.1"/>
    </source>
</evidence>
<proteinExistence type="predicted"/>
<gene>
    <name evidence="4" type="ORF">HO173_000559</name>
</gene>
<dbReference type="SUPFAM" id="SSF53474">
    <property type="entry name" value="alpha/beta-Hydrolases"/>
    <property type="match status" value="1"/>
</dbReference>
<sequence>MRICPTLFSLPIYQWAYYIKKYYLEGTTNLASPKASKRADAVVIFGEESEDEAVVDANAVVTAEDSDYAEVHMPSRKAPGTVTQAADQGNRRPSNIIPPIHQHWYRGGSSTSNESHKDSDLSSQLCTNQTLQASGSVRCATCDESYVHTAHPPPQYQATQQSRAMDDAIKEKLRLATLHNGELLRIGKTQGQEREHIARTQAQAREHRKLTHDAIHDGAIARQKALNEENYEHRERLLKLERQYASHETAVEPRESVPESENVPEDSDRSGGGGTEDNESVEAFVLPQDDLRVECATDGKVSRDFGSGCSFTHVHYEHPPVRSDWQEVGAPKFRELMRNSETALPGPVLLPQAKPFLIPSREKGRALSCRLVMPEHGRQVKGVFMHIHGGGWVLMDIDYQDSFPQYLANVVDLAVVSIGYRLAPEHPFPEGPEDCYDAAEWLVDSSEARFGAPLTFAGGESAGAHLTILSALHLLEARPNFRFRGLIPSFGPYDLSMPPPMHHLDHPQPILTKEMRAHFVDAFLPNTKPEERRHPSVSPFYADLKCYGDEDRLPPVLFECGTEDCLLEDTVLMAVRWQMAGGEAVVKFYSGAPHGFLAFPPEMVKSTRKGLEAIGEFMRTKIGE</sequence>
<feature type="compositionally biased region" description="Basic and acidic residues" evidence="2">
    <location>
        <begin position="245"/>
        <end position="257"/>
    </location>
</feature>
<dbReference type="InterPro" id="IPR013094">
    <property type="entry name" value="AB_hydrolase_3"/>
</dbReference>
<dbReference type="PANTHER" id="PTHR48081:SF8">
    <property type="entry name" value="ALPHA_BETA HYDROLASE FOLD-3 DOMAIN-CONTAINING PROTEIN-RELATED"/>
    <property type="match status" value="1"/>
</dbReference>
<comment type="caution">
    <text evidence="4">The sequence shown here is derived from an EMBL/GenBank/DDBJ whole genome shotgun (WGS) entry which is preliminary data.</text>
</comment>
<feature type="region of interest" description="Disordered" evidence="2">
    <location>
        <begin position="74"/>
        <end position="121"/>
    </location>
</feature>
<dbReference type="EMBL" id="JACCJC010000001">
    <property type="protein sequence ID" value="KAF6241847.1"/>
    <property type="molecule type" value="Genomic_DNA"/>
</dbReference>
<dbReference type="PANTHER" id="PTHR48081">
    <property type="entry name" value="AB HYDROLASE SUPERFAMILY PROTEIN C4A8.06C"/>
    <property type="match status" value="1"/>
</dbReference>
<dbReference type="GeneID" id="59282238"/>
<feature type="compositionally biased region" description="Polar residues" evidence="2">
    <location>
        <begin position="81"/>
        <end position="93"/>
    </location>
</feature>
<protein>
    <recommendedName>
        <fullName evidence="3">Alpha/beta hydrolase fold-3 domain-containing protein</fullName>
    </recommendedName>
</protein>
<dbReference type="OrthoDB" id="408631at2759"/>
<name>A0A8H6G794_9LECA</name>
<reference evidence="4 5" key="1">
    <citation type="journal article" date="2020" name="Genomics">
        <title>Complete, high-quality genomes from long-read metagenomic sequencing of two wolf lichen thalli reveals enigmatic genome architecture.</title>
        <authorList>
            <person name="McKenzie S.K."/>
            <person name="Walston R.F."/>
            <person name="Allen J.L."/>
        </authorList>
    </citation>
    <scope>NUCLEOTIDE SEQUENCE [LARGE SCALE GENOMIC DNA]</scope>
    <source>
        <strain evidence="4">WasteWater2</strain>
    </source>
</reference>
<evidence type="ECO:0000313" key="5">
    <source>
        <dbReference type="Proteomes" id="UP000578531"/>
    </source>
</evidence>
<dbReference type="Gene3D" id="3.40.50.1820">
    <property type="entry name" value="alpha/beta hydrolase"/>
    <property type="match status" value="1"/>
</dbReference>
<evidence type="ECO:0000259" key="3">
    <source>
        <dbReference type="Pfam" id="PF07859"/>
    </source>
</evidence>
<dbReference type="RefSeq" id="XP_037171087.1">
    <property type="nucleotide sequence ID" value="XM_037302508.1"/>
</dbReference>
<organism evidence="4 5">
    <name type="scientific">Letharia columbiana</name>
    <dbReference type="NCBI Taxonomy" id="112416"/>
    <lineage>
        <taxon>Eukaryota</taxon>
        <taxon>Fungi</taxon>
        <taxon>Dikarya</taxon>
        <taxon>Ascomycota</taxon>
        <taxon>Pezizomycotina</taxon>
        <taxon>Lecanoromycetes</taxon>
        <taxon>OSLEUM clade</taxon>
        <taxon>Lecanoromycetidae</taxon>
        <taxon>Lecanorales</taxon>
        <taxon>Lecanorineae</taxon>
        <taxon>Parmeliaceae</taxon>
        <taxon>Letharia</taxon>
    </lineage>
</organism>
<keyword evidence="1" id="KW-0378">Hydrolase</keyword>
<evidence type="ECO:0000256" key="1">
    <source>
        <dbReference type="ARBA" id="ARBA00022801"/>
    </source>
</evidence>
<dbReference type="Pfam" id="PF07859">
    <property type="entry name" value="Abhydrolase_3"/>
    <property type="match status" value="1"/>
</dbReference>
<keyword evidence="5" id="KW-1185">Reference proteome</keyword>
<accession>A0A8H6G794</accession>
<evidence type="ECO:0000256" key="2">
    <source>
        <dbReference type="SAM" id="MobiDB-lite"/>
    </source>
</evidence>
<feature type="region of interest" description="Disordered" evidence="2">
    <location>
        <begin position="245"/>
        <end position="278"/>
    </location>
</feature>
<dbReference type="GO" id="GO:0016787">
    <property type="term" value="F:hydrolase activity"/>
    <property type="evidence" value="ECO:0007669"/>
    <property type="project" value="UniProtKB-KW"/>
</dbReference>
<feature type="domain" description="Alpha/beta hydrolase fold-3" evidence="3">
    <location>
        <begin position="385"/>
        <end position="597"/>
    </location>
</feature>
<dbReference type="AlphaFoldDB" id="A0A8H6G794"/>
<dbReference type="InterPro" id="IPR029058">
    <property type="entry name" value="AB_hydrolase_fold"/>
</dbReference>